<name>A0A380Q5W1_YERPU</name>
<reference evidence="1 2" key="1">
    <citation type="submission" date="2018-06" db="EMBL/GenBank/DDBJ databases">
        <authorList>
            <consortium name="Pathogen Informatics"/>
            <person name="Doyle S."/>
        </authorList>
    </citation>
    <scope>NUCLEOTIDE SEQUENCE [LARGE SCALE GENOMIC DNA]</scope>
    <source>
        <strain evidence="1 2">NCTC8580</strain>
    </source>
</reference>
<evidence type="ECO:0000313" key="2">
    <source>
        <dbReference type="Proteomes" id="UP000255087"/>
    </source>
</evidence>
<proteinExistence type="predicted"/>
<evidence type="ECO:0000313" key="1">
    <source>
        <dbReference type="EMBL" id="SUP80932.1"/>
    </source>
</evidence>
<organism evidence="1 2">
    <name type="scientific">Yersinia pseudotuberculosis</name>
    <dbReference type="NCBI Taxonomy" id="633"/>
    <lineage>
        <taxon>Bacteria</taxon>
        <taxon>Pseudomonadati</taxon>
        <taxon>Pseudomonadota</taxon>
        <taxon>Gammaproteobacteria</taxon>
        <taxon>Enterobacterales</taxon>
        <taxon>Yersiniaceae</taxon>
        <taxon>Yersinia</taxon>
    </lineage>
</organism>
<dbReference type="Proteomes" id="UP000255087">
    <property type="component" value="Unassembled WGS sequence"/>
</dbReference>
<dbReference type="EMBL" id="UHJC01000001">
    <property type="protein sequence ID" value="SUP80932.1"/>
    <property type="molecule type" value="Genomic_DNA"/>
</dbReference>
<sequence length="68" mass="7952">MLAVVIICFLINKMWQTVKNVIALQRTEWLIEEIPREGFSYYQAYIIRNDKKSGNQILLPALAELLKV</sequence>
<accession>A0A380Q5W1</accession>
<dbReference type="AlphaFoldDB" id="A0A380Q5W1"/>
<gene>
    <name evidence="1" type="ORF">NCTC8580_01007</name>
</gene>
<protein>
    <submittedName>
        <fullName evidence="1">Uncharacterized protein</fullName>
    </submittedName>
</protein>